<proteinExistence type="predicted"/>
<protein>
    <submittedName>
        <fullName evidence="1">Uncharacterized protein</fullName>
    </submittedName>
</protein>
<gene>
    <name evidence="1" type="ORF">J2S11_004080</name>
</gene>
<keyword evidence="2" id="KW-1185">Reference proteome</keyword>
<reference evidence="1 2" key="1">
    <citation type="submission" date="2023-07" db="EMBL/GenBank/DDBJ databases">
        <title>Genomic Encyclopedia of Type Strains, Phase IV (KMG-IV): sequencing the most valuable type-strain genomes for metagenomic binning, comparative biology and taxonomic classification.</title>
        <authorList>
            <person name="Goeker M."/>
        </authorList>
    </citation>
    <scope>NUCLEOTIDE SEQUENCE [LARGE SCALE GENOMIC DNA]</scope>
    <source>
        <strain evidence="1 2">DSM 12751</strain>
    </source>
</reference>
<organism evidence="1 2">
    <name type="scientific">Caldalkalibacillus horti</name>
    <dbReference type="NCBI Taxonomy" id="77523"/>
    <lineage>
        <taxon>Bacteria</taxon>
        <taxon>Bacillati</taxon>
        <taxon>Bacillota</taxon>
        <taxon>Bacilli</taxon>
        <taxon>Bacillales</taxon>
        <taxon>Bacillaceae</taxon>
        <taxon>Caldalkalibacillus</taxon>
    </lineage>
</organism>
<sequence>MKKKLLTILLIFSLLGNAYFLAKIYTDSQRNDVMSSNMFQQYFHHLLYFKNSLDSYINNTTAISELDAQHKSLQNIGLQYAYFSGKSKESFVQEILKLTDLLEQIIIPGHKWDKSDLRLVHNELHDLVMENNTIVRDYIQNNGQFSTYLNEVLQLLTETNQNIHDILEF</sequence>
<dbReference type="RefSeq" id="WP_307397636.1">
    <property type="nucleotide sequence ID" value="NZ_BAAADK010000047.1"/>
</dbReference>
<evidence type="ECO:0000313" key="1">
    <source>
        <dbReference type="EMBL" id="MDQ0168128.1"/>
    </source>
</evidence>
<dbReference type="EMBL" id="JAUSTY010000024">
    <property type="protein sequence ID" value="MDQ0168128.1"/>
    <property type="molecule type" value="Genomic_DNA"/>
</dbReference>
<evidence type="ECO:0000313" key="2">
    <source>
        <dbReference type="Proteomes" id="UP001235840"/>
    </source>
</evidence>
<comment type="caution">
    <text evidence="1">The sequence shown here is derived from an EMBL/GenBank/DDBJ whole genome shotgun (WGS) entry which is preliminary data.</text>
</comment>
<dbReference type="Proteomes" id="UP001235840">
    <property type="component" value="Unassembled WGS sequence"/>
</dbReference>
<name>A0ABT9W4G5_9BACI</name>
<accession>A0ABT9W4G5</accession>